<dbReference type="Proteomes" id="UP000243876">
    <property type="component" value="Unassembled WGS sequence"/>
</dbReference>
<dbReference type="OrthoDB" id="16729at2759"/>
<dbReference type="GO" id="GO:0061640">
    <property type="term" value="P:cytoskeleton-dependent cytokinesis"/>
    <property type="evidence" value="ECO:0007669"/>
    <property type="project" value="InterPro"/>
</dbReference>
<evidence type="ECO:0000313" key="1">
    <source>
        <dbReference type="EMBL" id="CEQ39771.1"/>
    </source>
</evidence>
<proteinExistence type="predicted"/>
<reference evidence="2" key="1">
    <citation type="submission" date="2015-02" db="EMBL/GenBank/DDBJ databases">
        <authorList>
            <person name="Gon?alves P."/>
        </authorList>
    </citation>
    <scope>NUCLEOTIDE SEQUENCE [LARGE SCALE GENOMIC DNA]</scope>
</reference>
<dbReference type="PANTHER" id="PTHR28360:SF1">
    <property type="entry name" value="DYNACTIN SUBUNIT 3"/>
    <property type="match status" value="1"/>
</dbReference>
<sequence>MTDPIPSPDLAASHPVSLAPELALELRVRFLETLLAPPSSSSSSSSKAPLARRISQVQSQLNHALEAGTGGDAVRRFVQNYDLNSPLLSVAPLPSSPSMDEVTPQAKVSLILEAEHEIRSLERDLREIEALEGRGVVEAGKLAKHESLKEPLDEVRTAALPIAQGYASLEARTTALLQRYNNYISTLSELFVSWNDIISEAEDTVDRLEKGHSKHLDIS</sequence>
<protein>
    <submittedName>
        <fullName evidence="1">SPOSA6832_01307-mRNA-1:cds</fullName>
    </submittedName>
</protein>
<gene>
    <name evidence="1" type="primary">SPOSA6832_01307</name>
</gene>
<name>A0A0D6EIQ1_SPOSA</name>
<keyword evidence="2" id="KW-1185">Reference proteome</keyword>
<dbReference type="GO" id="GO:0005869">
    <property type="term" value="C:dynactin complex"/>
    <property type="evidence" value="ECO:0007669"/>
    <property type="project" value="InterPro"/>
</dbReference>
<organism evidence="1 2">
    <name type="scientific">Sporidiobolus salmonicolor</name>
    <name type="common">Yeast-like fungus</name>
    <name type="synonym">Sporobolomyces salmonicolor</name>
    <dbReference type="NCBI Taxonomy" id="5005"/>
    <lineage>
        <taxon>Eukaryota</taxon>
        <taxon>Fungi</taxon>
        <taxon>Dikarya</taxon>
        <taxon>Basidiomycota</taxon>
        <taxon>Pucciniomycotina</taxon>
        <taxon>Microbotryomycetes</taxon>
        <taxon>Sporidiobolales</taxon>
        <taxon>Sporidiobolaceae</taxon>
        <taxon>Sporobolomyces</taxon>
    </lineage>
</organism>
<accession>A0A0D6EIQ1</accession>
<evidence type="ECO:0000313" key="2">
    <source>
        <dbReference type="Proteomes" id="UP000243876"/>
    </source>
</evidence>
<dbReference type="EMBL" id="CENE01000004">
    <property type="protein sequence ID" value="CEQ39771.1"/>
    <property type="molecule type" value="Genomic_DNA"/>
</dbReference>
<dbReference type="Pfam" id="PF07426">
    <property type="entry name" value="Dynactin_p22"/>
    <property type="match status" value="1"/>
</dbReference>
<dbReference type="AlphaFoldDB" id="A0A0D6EIQ1"/>
<dbReference type="InterPro" id="IPR009991">
    <property type="entry name" value="DCTN3"/>
</dbReference>
<dbReference type="PANTHER" id="PTHR28360">
    <property type="entry name" value="DYNACTIN SUBUNIT 3"/>
    <property type="match status" value="1"/>
</dbReference>